<protein>
    <submittedName>
        <fullName evidence="2">Uncharacterized protein</fullName>
    </submittedName>
</protein>
<sequence>MAMNRGNGRIHLIEVVRERPSKRPASYHHEYKHEDSVGTIAKPDVTSKAAREDRSENLEAEQQAKYDKQ</sequence>
<keyword evidence="3" id="KW-1185">Reference proteome</keyword>
<comment type="caution">
    <text evidence="2">The sequence shown here is derived from an EMBL/GenBank/DDBJ whole genome shotgun (WGS) entry which is preliminary data.</text>
</comment>
<evidence type="ECO:0000313" key="3">
    <source>
        <dbReference type="Proteomes" id="UP000632273"/>
    </source>
</evidence>
<reference evidence="3" key="1">
    <citation type="journal article" date="2019" name="Int. J. Syst. Evol. Microbiol.">
        <title>The Global Catalogue of Microorganisms (GCM) 10K type strain sequencing project: providing services to taxonomists for standard genome sequencing and annotation.</title>
        <authorList>
            <consortium name="The Broad Institute Genomics Platform"/>
            <consortium name="The Broad Institute Genome Sequencing Center for Infectious Disease"/>
            <person name="Wu L."/>
            <person name="Ma J."/>
        </authorList>
    </citation>
    <scope>NUCLEOTIDE SEQUENCE [LARGE SCALE GENOMIC DNA]</scope>
    <source>
        <strain evidence="3">CGMCC 1.15197</strain>
    </source>
</reference>
<gene>
    <name evidence="2" type="ORF">GCM10011383_01620</name>
</gene>
<dbReference type="EMBL" id="BMHT01000001">
    <property type="protein sequence ID" value="GGE94588.1"/>
    <property type="molecule type" value="Genomic_DNA"/>
</dbReference>
<evidence type="ECO:0000256" key="1">
    <source>
        <dbReference type="SAM" id="MobiDB-lite"/>
    </source>
</evidence>
<organism evidence="2 3">
    <name type="scientific">Hymenobacter cavernae</name>
    <dbReference type="NCBI Taxonomy" id="2044852"/>
    <lineage>
        <taxon>Bacteria</taxon>
        <taxon>Pseudomonadati</taxon>
        <taxon>Bacteroidota</taxon>
        <taxon>Cytophagia</taxon>
        <taxon>Cytophagales</taxon>
        <taxon>Hymenobacteraceae</taxon>
        <taxon>Hymenobacter</taxon>
    </lineage>
</organism>
<evidence type="ECO:0000313" key="2">
    <source>
        <dbReference type="EMBL" id="GGE94588.1"/>
    </source>
</evidence>
<accession>A0ABQ1TJ03</accession>
<name>A0ABQ1TJ03_9BACT</name>
<feature type="region of interest" description="Disordered" evidence="1">
    <location>
        <begin position="36"/>
        <end position="69"/>
    </location>
</feature>
<feature type="compositionally biased region" description="Basic and acidic residues" evidence="1">
    <location>
        <begin position="49"/>
        <end position="69"/>
    </location>
</feature>
<dbReference type="Proteomes" id="UP000632273">
    <property type="component" value="Unassembled WGS sequence"/>
</dbReference>
<proteinExistence type="predicted"/>